<dbReference type="GO" id="GO:0016757">
    <property type="term" value="F:glycosyltransferase activity"/>
    <property type="evidence" value="ECO:0007669"/>
    <property type="project" value="UniProtKB-KW"/>
</dbReference>
<sequence>MNYRGRRDIMERNITPLISVIVPIYNVEKYIHRCLDSILRQTYKNLEIILIDDGSTDQSANICEEYKKKDERIQCIHKINGGLSEARNVGMRHATGIYMTFIDGDDYIALDYVEYLFSLLSKYAADIAVCNYQKVLENQNIIDQEREKVIILLGDEGLENLLYQKYYTMSAWAKLYKREMINSIEFPVGKVHEDVGTVYQFLSNSKKTVFGSKKKYGYVQREKSIINSEFKLNKMDYIEFTKQILQFVESEKKTLYRAAVSRHFSACFQIIIQIPKDKKQFYKAYKELIQEVDRYKGVVIWDKKARMRNRFAASLAFISPDFAVSILKLVKR</sequence>
<keyword evidence="2 4" id="KW-0808">Transferase</keyword>
<keyword evidence="1" id="KW-0328">Glycosyltransferase</keyword>
<dbReference type="InterPro" id="IPR001173">
    <property type="entry name" value="Glyco_trans_2-like"/>
</dbReference>
<dbReference type="Gene3D" id="3.90.550.10">
    <property type="entry name" value="Spore Coat Polysaccharide Biosynthesis Protein SpsA, Chain A"/>
    <property type="match status" value="1"/>
</dbReference>
<proteinExistence type="predicted"/>
<dbReference type="PANTHER" id="PTHR22916">
    <property type="entry name" value="GLYCOSYLTRANSFERASE"/>
    <property type="match status" value="1"/>
</dbReference>
<feature type="domain" description="Glycosyltransferase 2-like" evidence="3">
    <location>
        <begin position="19"/>
        <end position="181"/>
    </location>
</feature>
<dbReference type="OrthoDB" id="1640114at2"/>
<evidence type="ECO:0000313" key="4">
    <source>
        <dbReference type="EMBL" id="RDY31730.1"/>
    </source>
</evidence>
<dbReference type="EMBL" id="NOKA02000011">
    <property type="protein sequence ID" value="RDY31730.1"/>
    <property type="molecule type" value="Genomic_DNA"/>
</dbReference>
<gene>
    <name evidence="4" type="ORF">CG710_008405</name>
</gene>
<comment type="caution">
    <text evidence="4">The sequence shown here is derived from an EMBL/GenBank/DDBJ whole genome shotgun (WGS) entry which is preliminary data.</text>
</comment>
<dbReference type="CDD" id="cd00761">
    <property type="entry name" value="Glyco_tranf_GTA_type"/>
    <property type="match status" value="1"/>
</dbReference>
<dbReference type="PANTHER" id="PTHR22916:SF51">
    <property type="entry name" value="GLYCOSYLTRANSFERASE EPSH-RELATED"/>
    <property type="match status" value="1"/>
</dbReference>
<protein>
    <submittedName>
        <fullName evidence="4">Glycosyltransferase</fullName>
    </submittedName>
</protein>
<dbReference type="Pfam" id="PF00535">
    <property type="entry name" value="Glycos_transf_2"/>
    <property type="match status" value="1"/>
</dbReference>
<dbReference type="InterPro" id="IPR029044">
    <property type="entry name" value="Nucleotide-diphossugar_trans"/>
</dbReference>
<dbReference type="AlphaFoldDB" id="A0A371JG57"/>
<evidence type="ECO:0000259" key="3">
    <source>
        <dbReference type="Pfam" id="PF00535"/>
    </source>
</evidence>
<keyword evidence="5" id="KW-1185">Reference proteome</keyword>
<evidence type="ECO:0000256" key="2">
    <source>
        <dbReference type="ARBA" id="ARBA00022679"/>
    </source>
</evidence>
<dbReference type="SUPFAM" id="SSF53448">
    <property type="entry name" value="Nucleotide-diphospho-sugar transferases"/>
    <property type="match status" value="1"/>
</dbReference>
<dbReference type="Proteomes" id="UP000216411">
    <property type="component" value="Unassembled WGS sequence"/>
</dbReference>
<accession>A0A371JG57</accession>
<evidence type="ECO:0000313" key="5">
    <source>
        <dbReference type="Proteomes" id="UP000216411"/>
    </source>
</evidence>
<evidence type="ECO:0000256" key="1">
    <source>
        <dbReference type="ARBA" id="ARBA00022676"/>
    </source>
</evidence>
<reference evidence="4 5" key="1">
    <citation type="journal article" date="2017" name="Genome Announc.">
        <title>Draft Genome Sequence of a Sporulating and Motile Strain of Lachnotalea glycerini Isolated from Water in Quebec City, Canada.</title>
        <authorList>
            <person name="Maheux A.F."/>
            <person name="Boudreau D.K."/>
            <person name="Berube E."/>
            <person name="Boissinot M."/>
            <person name="Raymond F."/>
            <person name="Brodeur S."/>
            <person name="Corbeil J."/>
            <person name="Isabel S."/>
            <person name="Omar R.F."/>
            <person name="Bergeron M.G."/>
        </authorList>
    </citation>
    <scope>NUCLEOTIDE SEQUENCE [LARGE SCALE GENOMIC DNA]</scope>
    <source>
        <strain evidence="4 5">CCRI-19302</strain>
    </source>
</reference>
<organism evidence="4 5">
    <name type="scientific">Lachnotalea glycerini</name>
    <dbReference type="NCBI Taxonomy" id="1763509"/>
    <lineage>
        <taxon>Bacteria</taxon>
        <taxon>Bacillati</taxon>
        <taxon>Bacillota</taxon>
        <taxon>Clostridia</taxon>
        <taxon>Lachnospirales</taxon>
        <taxon>Lachnospiraceae</taxon>
        <taxon>Lachnotalea</taxon>
    </lineage>
</organism>
<name>A0A371JG57_9FIRM</name>